<dbReference type="EMBL" id="AYYY01000010">
    <property type="protein sequence ID" value="KRM62178.1"/>
    <property type="molecule type" value="Genomic_DNA"/>
</dbReference>
<feature type="transmembrane region" description="Helical" evidence="1">
    <location>
        <begin position="68"/>
        <end position="85"/>
    </location>
</feature>
<dbReference type="STRING" id="1423813.FC26_GL000736"/>
<dbReference type="RefSeq" id="WP_057777710.1">
    <property type="nucleotide sequence ID" value="NZ_AYYY01000010.1"/>
</dbReference>
<feature type="transmembrane region" description="Helical" evidence="1">
    <location>
        <begin position="6"/>
        <end position="28"/>
    </location>
</feature>
<evidence type="ECO:0000313" key="3">
    <source>
        <dbReference type="Proteomes" id="UP000051733"/>
    </source>
</evidence>
<comment type="caution">
    <text evidence="2">The sequence shown here is derived from an EMBL/GenBank/DDBJ whole genome shotgun (WGS) entry which is preliminary data.</text>
</comment>
<keyword evidence="1" id="KW-0812">Transmembrane</keyword>
<reference evidence="2 3" key="1">
    <citation type="journal article" date="2015" name="Genome Announc.">
        <title>Expanding the biotechnology potential of lactobacilli through comparative genomics of 213 strains and associated genera.</title>
        <authorList>
            <person name="Sun Z."/>
            <person name="Harris H.M."/>
            <person name="McCann A."/>
            <person name="Guo C."/>
            <person name="Argimon S."/>
            <person name="Zhang W."/>
            <person name="Yang X."/>
            <person name="Jeffery I.B."/>
            <person name="Cooney J.C."/>
            <person name="Kagawa T.F."/>
            <person name="Liu W."/>
            <person name="Song Y."/>
            <person name="Salvetti E."/>
            <person name="Wrobel A."/>
            <person name="Rasinkangas P."/>
            <person name="Parkhill J."/>
            <person name="Rea M.C."/>
            <person name="O'Sullivan O."/>
            <person name="Ritari J."/>
            <person name="Douillard F.P."/>
            <person name="Paul Ross R."/>
            <person name="Yang R."/>
            <person name="Briner A.E."/>
            <person name="Felis G.E."/>
            <person name="de Vos W.M."/>
            <person name="Barrangou R."/>
            <person name="Klaenhammer T.R."/>
            <person name="Caufield P.W."/>
            <person name="Cui Y."/>
            <person name="Zhang H."/>
            <person name="O'Toole P.W."/>
        </authorList>
    </citation>
    <scope>NUCLEOTIDE SEQUENCE [LARGE SCALE GENOMIC DNA]</scope>
    <source>
        <strain evidence="2 3">DSM 20634</strain>
    </source>
</reference>
<accession>A0A0R2A716</accession>
<keyword evidence="3" id="KW-1185">Reference proteome</keyword>
<dbReference type="PATRIC" id="fig|1423813.3.peg.749"/>
<dbReference type="PIRSF" id="PIRSF003203">
    <property type="entry name" value="AzlD"/>
    <property type="match status" value="1"/>
</dbReference>
<evidence type="ECO:0000256" key="1">
    <source>
        <dbReference type="SAM" id="Phobius"/>
    </source>
</evidence>
<name>A0A0R2A716_9LACO</name>
<organism evidence="2 3">
    <name type="scientific">Paucilactobacillus vaccinostercus DSM 20634</name>
    <dbReference type="NCBI Taxonomy" id="1423813"/>
    <lineage>
        <taxon>Bacteria</taxon>
        <taxon>Bacillati</taxon>
        <taxon>Bacillota</taxon>
        <taxon>Bacilli</taxon>
        <taxon>Lactobacillales</taxon>
        <taxon>Lactobacillaceae</taxon>
        <taxon>Paucilactobacillus</taxon>
    </lineage>
</organism>
<keyword evidence="1" id="KW-0472">Membrane</keyword>
<dbReference type="InterPro" id="IPR008407">
    <property type="entry name" value="Brnchd-chn_aa_trnsp_AzlD"/>
</dbReference>
<protein>
    <recommendedName>
        <fullName evidence="4">Branched-chain amino acid transport protein AzlD</fullName>
    </recommendedName>
</protein>
<gene>
    <name evidence="2" type="ORF">FC26_GL000736</name>
</gene>
<feature type="transmembrane region" description="Helical" evidence="1">
    <location>
        <begin position="37"/>
        <end position="56"/>
    </location>
</feature>
<sequence>MTIIEQIITVSMAVLATVLTRFLPFLIFPGNRQTPRFIQQLGTFLPGAIMAMLVVYCYKDLNFGTPSGYVPAIIAGLVTAGLHLWKNNMFLSIAVGTVLYMALVN</sequence>
<dbReference type="Proteomes" id="UP000051733">
    <property type="component" value="Unassembled WGS sequence"/>
</dbReference>
<dbReference type="Pfam" id="PF05437">
    <property type="entry name" value="AzlD"/>
    <property type="match status" value="1"/>
</dbReference>
<evidence type="ECO:0008006" key="4">
    <source>
        <dbReference type="Google" id="ProtNLM"/>
    </source>
</evidence>
<proteinExistence type="predicted"/>
<dbReference type="AlphaFoldDB" id="A0A0R2A716"/>
<keyword evidence="1" id="KW-1133">Transmembrane helix</keyword>
<evidence type="ECO:0000313" key="2">
    <source>
        <dbReference type="EMBL" id="KRM62178.1"/>
    </source>
</evidence>
<dbReference type="OrthoDB" id="308265at2"/>